<dbReference type="PIRSF" id="PIRSF010256">
    <property type="entry name" value="CoxE_vWa"/>
    <property type="match status" value="1"/>
</dbReference>
<name>A0ABW2RXM4_9NOCA</name>
<proteinExistence type="predicted"/>
<sequence length="403" mass="44234">MGEPALARGIDLAAFSIALTMRLRAARIPVTEGGAAEFARALSALRPTSMSRLYWAARLTLVRRQTDLAGFDRVFLGVFGASLLAMDPNARRAPRDSHPDAPVAAFASRSGVESVEPHGVGLPWSTMPAVRVARERDDEGPSLPLRLPGRLEALEGRPFGQFREDELRALRSWLDRASVTWPQRRTRRRRRHPTGRRIALRETIARSRRTGWETLTIVRTRPVIRPRRMVMLCDVSQSMQPYSDVYLHLMRAAVTRGDAEVFAFSTRLTRLTAVLAHRSAEAAIAHANDKVVDRFGGTHIGGSVRALLASHHGSAVRGAVVLIASDGWDSDSPEELGAAMARLHRRAYRVVWLNPRAGATGFEPLVGAMAAALPYCDRFLAADTLIAVREALAVLGTAAWVGR</sequence>
<dbReference type="RefSeq" id="WP_378404845.1">
    <property type="nucleotide sequence ID" value="NZ_JBHTCS010000013.1"/>
</dbReference>
<organism evidence="1 2">
    <name type="scientific">Rhodococcus daqingensis</name>
    <dbReference type="NCBI Taxonomy" id="2479363"/>
    <lineage>
        <taxon>Bacteria</taxon>
        <taxon>Bacillati</taxon>
        <taxon>Actinomycetota</taxon>
        <taxon>Actinomycetes</taxon>
        <taxon>Mycobacteriales</taxon>
        <taxon>Nocardiaceae</taxon>
        <taxon>Rhodococcus</taxon>
    </lineage>
</organism>
<dbReference type="EMBL" id="JBHTCS010000013">
    <property type="protein sequence ID" value="MFC7448617.1"/>
    <property type="molecule type" value="Genomic_DNA"/>
</dbReference>
<accession>A0ABW2RXM4</accession>
<dbReference type="SUPFAM" id="SSF53300">
    <property type="entry name" value="vWA-like"/>
    <property type="match status" value="1"/>
</dbReference>
<reference evidence="2" key="1">
    <citation type="journal article" date="2019" name="Int. J. Syst. Evol. Microbiol.">
        <title>The Global Catalogue of Microorganisms (GCM) 10K type strain sequencing project: providing services to taxonomists for standard genome sequencing and annotation.</title>
        <authorList>
            <consortium name="The Broad Institute Genomics Platform"/>
            <consortium name="The Broad Institute Genome Sequencing Center for Infectious Disease"/>
            <person name="Wu L."/>
            <person name="Ma J."/>
        </authorList>
    </citation>
    <scope>NUCLEOTIDE SEQUENCE [LARGE SCALE GENOMIC DNA]</scope>
    <source>
        <strain evidence="2">ICMP 19430</strain>
    </source>
</reference>
<comment type="caution">
    <text evidence="1">The sequence shown here is derived from an EMBL/GenBank/DDBJ whole genome shotgun (WGS) entry which is preliminary data.</text>
</comment>
<dbReference type="PANTHER" id="PTHR39338">
    <property type="entry name" value="BLL5662 PROTEIN-RELATED"/>
    <property type="match status" value="1"/>
</dbReference>
<dbReference type="PANTHER" id="PTHR39338:SF6">
    <property type="entry name" value="BLL5662 PROTEIN"/>
    <property type="match status" value="1"/>
</dbReference>
<dbReference type="InterPro" id="IPR011195">
    <property type="entry name" value="UCP010256"/>
</dbReference>
<dbReference type="InterPro" id="IPR008912">
    <property type="entry name" value="Uncharacterised_CoxE"/>
</dbReference>
<dbReference type="Pfam" id="PF05762">
    <property type="entry name" value="VWA_CoxE"/>
    <property type="match status" value="1"/>
</dbReference>
<dbReference type="Proteomes" id="UP001596484">
    <property type="component" value="Unassembled WGS sequence"/>
</dbReference>
<dbReference type="InterPro" id="IPR036465">
    <property type="entry name" value="vWFA_dom_sf"/>
</dbReference>
<protein>
    <submittedName>
        <fullName evidence="1">VWA domain-containing protein</fullName>
    </submittedName>
</protein>
<gene>
    <name evidence="1" type="ORF">ACFQS9_12030</name>
</gene>
<evidence type="ECO:0000313" key="2">
    <source>
        <dbReference type="Proteomes" id="UP001596484"/>
    </source>
</evidence>
<evidence type="ECO:0000313" key="1">
    <source>
        <dbReference type="EMBL" id="MFC7448617.1"/>
    </source>
</evidence>
<dbReference type="CDD" id="cd00198">
    <property type="entry name" value="vWFA"/>
    <property type="match status" value="1"/>
</dbReference>
<keyword evidence="2" id="KW-1185">Reference proteome</keyword>